<evidence type="ECO:0000256" key="2">
    <source>
        <dbReference type="ARBA" id="ARBA00022741"/>
    </source>
</evidence>
<organism evidence="6 7">
    <name type="scientific">Actinidia rufa</name>
    <dbReference type="NCBI Taxonomy" id="165716"/>
    <lineage>
        <taxon>Eukaryota</taxon>
        <taxon>Viridiplantae</taxon>
        <taxon>Streptophyta</taxon>
        <taxon>Embryophyta</taxon>
        <taxon>Tracheophyta</taxon>
        <taxon>Spermatophyta</taxon>
        <taxon>Magnoliopsida</taxon>
        <taxon>eudicotyledons</taxon>
        <taxon>Gunneridae</taxon>
        <taxon>Pentapetalae</taxon>
        <taxon>asterids</taxon>
        <taxon>Ericales</taxon>
        <taxon>Actinidiaceae</taxon>
        <taxon>Actinidia</taxon>
    </lineage>
</organism>
<feature type="transmembrane region" description="Helical" evidence="5">
    <location>
        <begin position="143"/>
        <end position="166"/>
    </location>
</feature>
<dbReference type="Proteomes" id="UP000585474">
    <property type="component" value="Unassembled WGS sequence"/>
</dbReference>
<dbReference type="PROSITE" id="PS51257">
    <property type="entry name" value="PROKAR_LIPOPROTEIN"/>
    <property type="match status" value="1"/>
</dbReference>
<evidence type="ECO:0000313" key="6">
    <source>
        <dbReference type="EMBL" id="GFZ05078.1"/>
    </source>
</evidence>
<dbReference type="GO" id="GO:0140662">
    <property type="term" value="F:ATP-dependent protein folding chaperone"/>
    <property type="evidence" value="ECO:0007669"/>
    <property type="project" value="InterPro"/>
</dbReference>
<evidence type="ECO:0000256" key="4">
    <source>
        <dbReference type="ARBA" id="ARBA00023186"/>
    </source>
</evidence>
<keyword evidence="3" id="KW-0067">ATP-binding</keyword>
<keyword evidence="6" id="KW-0346">Stress response</keyword>
<keyword evidence="2" id="KW-0547">Nucleotide-binding</keyword>
<evidence type="ECO:0000256" key="3">
    <source>
        <dbReference type="ARBA" id="ARBA00022840"/>
    </source>
</evidence>
<dbReference type="InterPro" id="IPR001404">
    <property type="entry name" value="Hsp90_fam"/>
</dbReference>
<evidence type="ECO:0000313" key="7">
    <source>
        <dbReference type="Proteomes" id="UP000585474"/>
    </source>
</evidence>
<dbReference type="Gene3D" id="3.30.565.10">
    <property type="entry name" value="Histidine kinase-like ATPase, C-terminal domain"/>
    <property type="match status" value="1"/>
</dbReference>
<comment type="caution">
    <text evidence="6">The sequence shown here is derived from an EMBL/GenBank/DDBJ whole genome shotgun (WGS) entry which is preliminary data.</text>
</comment>
<dbReference type="GO" id="GO:0051082">
    <property type="term" value="F:unfolded protein binding"/>
    <property type="evidence" value="ECO:0007669"/>
    <property type="project" value="InterPro"/>
</dbReference>
<keyword evidence="5" id="KW-0812">Transmembrane</keyword>
<dbReference type="PRINTS" id="PR00775">
    <property type="entry name" value="HEATSHOCK90"/>
</dbReference>
<gene>
    <name evidence="6" type="ORF">Acr_17g0006500</name>
</gene>
<dbReference type="GO" id="GO:0016887">
    <property type="term" value="F:ATP hydrolysis activity"/>
    <property type="evidence" value="ECO:0007669"/>
    <property type="project" value="InterPro"/>
</dbReference>
<dbReference type="OrthoDB" id="1738980at2759"/>
<sequence length="271" mass="30090">MQEPQRFEARGTVRRTPLTTLTPSVVMWSSACPRSPFGQECGGLSFPRAWRLRLVGNRTRSSTVTPNGSSTGVYRFDGIRKTTRRGGEGQTLLISVVDFGLNYLAVASDLGKAFEWSSGLASMSLPGGWLCLLPPSWACFGTAFSGGMSLLCLISCSLLGMVIYLIDNTFGFCDLMQYVWESQAGGSFTVTRDTSGEILGKGTKMTLYLKEDQLEYLEERRLKDLIKKQSEFITHPISLWIEKTTEKEISNDVLLVLSLVAFCERGRNFLE</sequence>
<name>A0A7J0G2T9_9ERIC</name>
<keyword evidence="7" id="KW-1185">Reference proteome</keyword>
<proteinExistence type="inferred from homology"/>
<dbReference type="PANTHER" id="PTHR11528">
    <property type="entry name" value="HEAT SHOCK PROTEIN 90 FAMILY MEMBER"/>
    <property type="match status" value="1"/>
</dbReference>
<reference evidence="6 7" key="1">
    <citation type="submission" date="2019-07" db="EMBL/GenBank/DDBJ databases">
        <title>De Novo Assembly of kiwifruit Actinidia rufa.</title>
        <authorList>
            <person name="Sugita-Konishi S."/>
            <person name="Sato K."/>
            <person name="Mori E."/>
            <person name="Abe Y."/>
            <person name="Kisaki G."/>
            <person name="Hamano K."/>
            <person name="Suezawa K."/>
            <person name="Otani M."/>
            <person name="Fukuda T."/>
            <person name="Manabe T."/>
            <person name="Gomi K."/>
            <person name="Tabuchi M."/>
            <person name="Akimitsu K."/>
            <person name="Kataoka I."/>
        </authorList>
    </citation>
    <scope>NUCLEOTIDE SEQUENCE [LARGE SCALE GENOMIC DNA]</scope>
    <source>
        <strain evidence="7">cv. Fuchu</strain>
    </source>
</reference>
<protein>
    <submittedName>
        <fullName evidence="6">Similar to HEAT SHOCK PROTEIN 81.4</fullName>
    </submittedName>
</protein>
<dbReference type="GO" id="GO:0005524">
    <property type="term" value="F:ATP binding"/>
    <property type="evidence" value="ECO:0007669"/>
    <property type="project" value="UniProtKB-KW"/>
</dbReference>
<evidence type="ECO:0000256" key="1">
    <source>
        <dbReference type="ARBA" id="ARBA00008239"/>
    </source>
</evidence>
<accession>A0A7J0G2T9</accession>
<evidence type="ECO:0000256" key="5">
    <source>
        <dbReference type="SAM" id="Phobius"/>
    </source>
</evidence>
<keyword evidence="5" id="KW-0472">Membrane</keyword>
<dbReference type="EMBL" id="BJWL01000017">
    <property type="protein sequence ID" value="GFZ05078.1"/>
    <property type="molecule type" value="Genomic_DNA"/>
</dbReference>
<keyword evidence="5" id="KW-1133">Transmembrane helix</keyword>
<dbReference type="AlphaFoldDB" id="A0A7J0G2T9"/>
<dbReference type="Pfam" id="PF00183">
    <property type="entry name" value="HSP90"/>
    <property type="match status" value="1"/>
</dbReference>
<dbReference type="InterPro" id="IPR020575">
    <property type="entry name" value="Hsp90_N"/>
</dbReference>
<comment type="similarity">
    <text evidence="1">Belongs to the heat shock protein 90 family.</text>
</comment>
<dbReference type="InterPro" id="IPR036890">
    <property type="entry name" value="HATPase_C_sf"/>
</dbReference>
<dbReference type="SUPFAM" id="SSF55874">
    <property type="entry name" value="ATPase domain of HSP90 chaperone/DNA topoisomerase II/histidine kinase"/>
    <property type="match status" value="1"/>
</dbReference>
<keyword evidence="4" id="KW-0143">Chaperone</keyword>